<name>A0ABV7Q0A4_9ACTN</name>
<keyword evidence="3" id="KW-1185">Reference proteome</keyword>
<dbReference type="Proteomes" id="UP001595712">
    <property type="component" value="Unassembled WGS sequence"/>
</dbReference>
<evidence type="ECO:0000259" key="1">
    <source>
        <dbReference type="PROSITE" id="PS50042"/>
    </source>
</evidence>
<feature type="domain" description="Cyclic nucleotide-binding" evidence="1">
    <location>
        <begin position="13"/>
        <end position="113"/>
    </location>
</feature>
<organism evidence="2 3">
    <name type="scientific">Glycomyces rhizosphaerae</name>
    <dbReference type="NCBI Taxonomy" id="2054422"/>
    <lineage>
        <taxon>Bacteria</taxon>
        <taxon>Bacillati</taxon>
        <taxon>Actinomycetota</taxon>
        <taxon>Actinomycetes</taxon>
        <taxon>Glycomycetales</taxon>
        <taxon>Glycomycetaceae</taxon>
        <taxon>Glycomyces</taxon>
    </lineage>
</organism>
<dbReference type="Pfam" id="PF00027">
    <property type="entry name" value="cNMP_binding"/>
    <property type="match status" value="1"/>
</dbReference>
<protein>
    <submittedName>
        <fullName evidence="2">Crp/Fnr family transcriptional regulator</fullName>
    </submittedName>
</protein>
<dbReference type="SUPFAM" id="SSF51206">
    <property type="entry name" value="cAMP-binding domain-like"/>
    <property type="match status" value="1"/>
</dbReference>
<proteinExistence type="predicted"/>
<gene>
    <name evidence="2" type="ORF">ACFO8M_17400</name>
</gene>
<dbReference type="InterPro" id="IPR000595">
    <property type="entry name" value="cNMP-bd_dom"/>
</dbReference>
<dbReference type="EMBL" id="JBHRWO010000015">
    <property type="protein sequence ID" value="MFC3494262.1"/>
    <property type="molecule type" value="Genomic_DNA"/>
</dbReference>
<evidence type="ECO:0000313" key="3">
    <source>
        <dbReference type="Proteomes" id="UP001595712"/>
    </source>
</evidence>
<accession>A0ABV7Q0A4</accession>
<sequence length="113" mass="12048">MEGNARGLRNPLLSDEEQAALKPEAHAVSYPKGATLTRAGEHSDYVLYLRSGHVKSCTHDPLAIFGIHGPGSVIGELASLTGEPRGTDLVALTPIDVLHIPGDVFLKLLQSNR</sequence>
<dbReference type="InterPro" id="IPR014710">
    <property type="entry name" value="RmlC-like_jellyroll"/>
</dbReference>
<dbReference type="CDD" id="cd00038">
    <property type="entry name" value="CAP_ED"/>
    <property type="match status" value="1"/>
</dbReference>
<evidence type="ECO:0000313" key="2">
    <source>
        <dbReference type="EMBL" id="MFC3494262.1"/>
    </source>
</evidence>
<dbReference type="InterPro" id="IPR018490">
    <property type="entry name" value="cNMP-bd_dom_sf"/>
</dbReference>
<dbReference type="PROSITE" id="PS50042">
    <property type="entry name" value="CNMP_BINDING_3"/>
    <property type="match status" value="1"/>
</dbReference>
<reference evidence="3" key="1">
    <citation type="journal article" date="2019" name="Int. J. Syst. Evol. Microbiol.">
        <title>The Global Catalogue of Microorganisms (GCM) 10K type strain sequencing project: providing services to taxonomists for standard genome sequencing and annotation.</title>
        <authorList>
            <consortium name="The Broad Institute Genomics Platform"/>
            <consortium name="The Broad Institute Genome Sequencing Center for Infectious Disease"/>
            <person name="Wu L."/>
            <person name="Ma J."/>
        </authorList>
    </citation>
    <scope>NUCLEOTIDE SEQUENCE [LARGE SCALE GENOMIC DNA]</scope>
    <source>
        <strain evidence="3">CGMCC 4.7396</strain>
    </source>
</reference>
<dbReference type="RefSeq" id="WP_387977854.1">
    <property type="nucleotide sequence ID" value="NZ_JBHRWO010000015.1"/>
</dbReference>
<comment type="caution">
    <text evidence="2">The sequence shown here is derived from an EMBL/GenBank/DDBJ whole genome shotgun (WGS) entry which is preliminary data.</text>
</comment>
<dbReference type="Gene3D" id="2.60.120.10">
    <property type="entry name" value="Jelly Rolls"/>
    <property type="match status" value="1"/>
</dbReference>